<name>A0AAW4FDX9_9HYPH</name>
<evidence type="ECO:0000313" key="2">
    <source>
        <dbReference type="Proteomes" id="UP000744980"/>
    </source>
</evidence>
<proteinExistence type="predicted"/>
<sequence length="98" mass="11197">MNRLAPIRATIVPKCFRSQSNTGKFVVFSVKFLLPANKSDIRFVSNVFPSMAIDVADSDLGSQIRQRPEVPANHMIARDLRLARNLRHCALHFLFRLF</sequence>
<protein>
    <submittedName>
        <fullName evidence="1">Uncharacterized protein</fullName>
    </submittedName>
</protein>
<evidence type="ECO:0000313" key="1">
    <source>
        <dbReference type="EMBL" id="MBM3089226.1"/>
    </source>
</evidence>
<comment type="caution">
    <text evidence="1">The sequence shown here is derived from an EMBL/GenBank/DDBJ whole genome shotgun (WGS) entry which is preliminary data.</text>
</comment>
<keyword evidence="2" id="KW-1185">Reference proteome</keyword>
<organism evidence="1 2">
    <name type="scientific">Ensifer canadensis</name>
    <dbReference type="NCBI Taxonomy" id="555315"/>
    <lineage>
        <taxon>Bacteria</taxon>
        <taxon>Pseudomonadati</taxon>
        <taxon>Pseudomonadota</taxon>
        <taxon>Alphaproteobacteria</taxon>
        <taxon>Hyphomicrobiales</taxon>
        <taxon>Rhizobiaceae</taxon>
        <taxon>Sinorhizobium/Ensifer group</taxon>
        <taxon>Ensifer</taxon>
    </lineage>
</organism>
<reference evidence="1 2" key="1">
    <citation type="submission" date="2020-01" db="EMBL/GenBank/DDBJ databases">
        <title>Draft genome assembly of Ensifer adhaerens T173.</title>
        <authorList>
            <person name="Craig J.E."/>
            <person name="Stinchcombe J.R."/>
        </authorList>
    </citation>
    <scope>NUCLEOTIDE SEQUENCE [LARGE SCALE GENOMIC DNA]</scope>
    <source>
        <strain evidence="1 2">T173</strain>
    </source>
</reference>
<accession>A0AAW4FDX9</accession>
<dbReference type="AlphaFoldDB" id="A0AAW4FDX9"/>
<dbReference type="EMBL" id="WXFA01000001">
    <property type="protein sequence ID" value="MBM3089226.1"/>
    <property type="molecule type" value="Genomic_DNA"/>
</dbReference>
<dbReference type="RefSeq" id="WP_057209401.1">
    <property type="nucleotide sequence ID" value="NZ_CP083370.1"/>
</dbReference>
<gene>
    <name evidence="1" type="ORF">GFB56_00120</name>
</gene>
<dbReference type="Proteomes" id="UP000744980">
    <property type="component" value="Unassembled WGS sequence"/>
</dbReference>